<reference evidence="1 2" key="1">
    <citation type="submission" date="2017-12" db="EMBL/GenBank/DDBJ databases">
        <title>Genomes of bacteria within cyanobacterial aggregates.</title>
        <authorList>
            <person name="Cai H."/>
        </authorList>
    </citation>
    <scope>NUCLEOTIDE SEQUENCE [LARGE SCALE GENOMIC DNA]</scope>
    <source>
        <strain evidence="1 2">TH16</strain>
    </source>
</reference>
<evidence type="ECO:0000313" key="1">
    <source>
        <dbReference type="EMBL" id="AUN30284.1"/>
    </source>
</evidence>
<organism evidence="1 2">
    <name type="scientific">Niveispirillum cyanobacteriorum</name>
    <dbReference type="NCBI Taxonomy" id="1612173"/>
    <lineage>
        <taxon>Bacteria</taxon>
        <taxon>Pseudomonadati</taxon>
        <taxon>Pseudomonadota</taxon>
        <taxon>Alphaproteobacteria</taxon>
        <taxon>Rhodospirillales</taxon>
        <taxon>Azospirillaceae</taxon>
        <taxon>Niveispirillum</taxon>
    </lineage>
</organism>
<dbReference type="AlphaFoldDB" id="A0A2K9NB10"/>
<name>A0A2K9NB10_9PROT</name>
<dbReference type="Proteomes" id="UP000234752">
    <property type="component" value="Chromosome eg_1"/>
</dbReference>
<protein>
    <submittedName>
        <fullName evidence="1">Uncharacterized protein</fullName>
    </submittedName>
</protein>
<sequence length="124" mass="13473">MTQTEHVTAVVSHNNSREWTLMDSGETPLLLRETGDCAGRVSAMPFLGMQEKPSRNAEGREVIEVSFSFGSNANGYPGCVLSITSDAEGGRMIPNNRHRMMHSIWAGPGWGQMISLAKHAGLTN</sequence>
<dbReference type="RefSeq" id="WP_102111979.1">
    <property type="nucleotide sequence ID" value="NZ_BMGN01000002.1"/>
</dbReference>
<proteinExistence type="predicted"/>
<gene>
    <name evidence="1" type="ORF">C0V82_08590</name>
</gene>
<evidence type="ECO:0000313" key="2">
    <source>
        <dbReference type="Proteomes" id="UP000234752"/>
    </source>
</evidence>
<accession>A0A2K9NB10</accession>
<dbReference type="KEGG" id="ncb:C0V82_08590"/>
<dbReference type="EMBL" id="CP025611">
    <property type="protein sequence ID" value="AUN30284.1"/>
    <property type="molecule type" value="Genomic_DNA"/>
</dbReference>
<keyword evidence="2" id="KW-1185">Reference proteome</keyword>